<reference evidence="2" key="1">
    <citation type="submission" date="2019-12" db="EMBL/GenBank/DDBJ databases">
        <title>Genome sequencing and annotation of Brassica cretica.</title>
        <authorList>
            <person name="Studholme D.J."/>
            <person name="Sarris P.F."/>
        </authorList>
    </citation>
    <scope>NUCLEOTIDE SEQUENCE</scope>
    <source>
        <strain evidence="2">PFS-102/07</strain>
        <tissue evidence="2">Leaf</tissue>
    </source>
</reference>
<name>A0A8S9K5C5_BRACR</name>
<dbReference type="EMBL" id="QGKY02000190">
    <property type="protein sequence ID" value="KAF2588546.1"/>
    <property type="molecule type" value="Genomic_DNA"/>
</dbReference>
<feature type="region of interest" description="Disordered" evidence="1">
    <location>
        <begin position="51"/>
        <end position="86"/>
    </location>
</feature>
<dbReference type="Gene3D" id="3.90.79.10">
    <property type="entry name" value="Nucleoside Triphosphate Pyrophosphohydrolase"/>
    <property type="match status" value="1"/>
</dbReference>
<dbReference type="AlphaFoldDB" id="A0A8S9K5C5"/>
<sequence>MSQVVNTYPLSNYSFGTKEPKLEKDTSVADRLARMKIKSIRPSASSTRLLINRASSSRRCGNHASDFDADKENKREHGETSPAASLELELSVQSLQSTRQLVGDRDLGDATFLSTEPFDRLFTSIELALIARRS</sequence>
<feature type="compositionally biased region" description="Basic and acidic residues" evidence="1">
    <location>
        <begin position="65"/>
        <end position="79"/>
    </location>
</feature>
<comment type="caution">
    <text evidence="2">The sequence shown here is derived from an EMBL/GenBank/DDBJ whole genome shotgun (WGS) entry which is preliminary data.</text>
</comment>
<evidence type="ECO:0000313" key="2">
    <source>
        <dbReference type="EMBL" id="KAF2588546.1"/>
    </source>
</evidence>
<accession>A0A8S9K5C5</accession>
<organism evidence="2">
    <name type="scientific">Brassica cretica</name>
    <name type="common">Mustard</name>
    <dbReference type="NCBI Taxonomy" id="69181"/>
    <lineage>
        <taxon>Eukaryota</taxon>
        <taxon>Viridiplantae</taxon>
        <taxon>Streptophyta</taxon>
        <taxon>Embryophyta</taxon>
        <taxon>Tracheophyta</taxon>
        <taxon>Spermatophyta</taxon>
        <taxon>Magnoliopsida</taxon>
        <taxon>eudicotyledons</taxon>
        <taxon>Gunneridae</taxon>
        <taxon>Pentapetalae</taxon>
        <taxon>rosids</taxon>
        <taxon>malvids</taxon>
        <taxon>Brassicales</taxon>
        <taxon>Brassicaceae</taxon>
        <taxon>Brassiceae</taxon>
        <taxon>Brassica</taxon>
    </lineage>
</organism>
<protein>
    <submittedName>
        <fullName evidence="2">Uncharacterized protein</fullName>
    </submittedName>
</protein>
<proteinExistence type="predicted"/>
<gene>
    <name evidence="2" type="ORF">F2Q70_00039683</name>
</gene>
<evidence type="ECO:0000256" key="1">
    <source>
        <dbReference type="SAM" id="MobiDB-lite"/>
    </source>
</evidence>